<dbReference type="VEuPathDB" id="FungiDB:MELLADRAFT_85340"/>
<keyword evidence="3" id="KW-1185">Reference proteome</keyword>
<feature type="compositionally biased region" description="Polar residues" evidence="1">
    <location>
        <begin position="61"/>
        <end position="70"/>
    </location>
</feature>
<organism evidence="3">
    <name type="scientific">Melampsora larici-populina (strain 98AG31 / pathotype 3-4-7)</name>
    <name type="common">Poplar leaf rust fungus</name>
    <dbReference type="NCBI Taxonomy" id="747676"/>
    <lineage>
        <taxon>Eukaryota</taxon>
        <taxon>Fungi</taxon>
        <taxon>Dikarya</taxon>
        <taxon>Basidiomycota</taxon>
        <taxon>Pucciniomycotina</taxon>
        <taxon>Pucciniomycetes</taxon>
        <taxon>Pucciniales</taxon>
        <taxon>Melampsoraceae</taxon>
        <taxon>Melampsora</taxon>
    </lineage>
</organism>
<dbReference type="Proteomes" id="UP000001072">
    <property type="component" value="Unassembled WGS sequence"/>
</dbReference>
<feature type="compositionally biased region" description="Basic and acidic residues" evidence="1">
    <location>
        <begin position="500"/>
        <end position="514"/>
    </location>
</feature>
<feature type="region of interest" description="Disordered" evidence="1">
    <location>
        <begin position="415"/>
        <end position="556"/>
    </location>
</feature>
<dbReference type="KEGG" id="mlr:MELLADRAFT_85340"/>
<evidence type="ECO:0000313" key="2">
    <source>
        <dbReference type="EMBL" id="EGF97458.1"/>
    </source>
</evidence>
<feature type="compositionally biased region" description="Polar residues" evidence="1">
    <location>
        <begin position="103"/>
        <end position="120"/>
    </location>
</feature>
<feature type="region of interest" description="Disordered" evidence="1">
    <location>
        <begin position="1"/>
        <end position="150"/>
    </location>
</feature>
<dbReference type="EMBL" id="GL883232">
    <property type="protein sequence ID" value="EGF97458.1"/>
    <property type="molecule type" value="Genomic_DNA"/>
</dbReference>
<feature type="compositionally biased region" description="Polar residues" evidence="1">
    <location>
        <begin position="1"/>
        <end position="14"/>
    </location>
</feature>
<gene>
    <name evidence="2" type="ORF">MELLADRAFT_85340</name>
</gene>
<sequence>MTPTNGEKNTNTENFHAMLRRSSNRLSGGSVPPPDSEIIVPTTQVANLRGRGQGRSRGGSPANSRGTHQQSPRRNVTPVVTLTVPRPGDATSTEAQTGERPSDQSTNGQIGSTQSGTSVIHSAGLISRDAVSNEPSRTSPARRNTTNAIGVSPPRGFHSWLMANGLSVVNSSEPSGRVIQNTSSALAKNATANQGASSLPNTAAQPIDKTLIGRNRVQVDLTKDDVPVAAEKKKVEVGDAGIEVNGLIALSPYFETKMKPVDGYVPLSIFNTMWLKQDLIRYSSRNKKEKKDDEKYTGLPIPDEWKMSFGEWVTAFDLFISYLRHYGHTDLADWFLIHRENVLAIKRERVSWIMAFRYDQSIRTTVMTFRNADGKLANPAIRDETREREAWNETEHLGDLLPRYAEINPYLDGQPKSHINPISGEVNSYGHQHSYSSSNGHLTHSNHHGKPNTRSWAHSNQPVYDGPGSSGYVNYDDRRNSGRNVRGRGRGGGWTSHGSGNRDNRDGRDADRSNGCDNDYYDSRRGDGSGSWRRDERRDERRGEGNGPKFGGNAKANATCTNAATSYRMVRIVVLTICDFLICCPDVTEHFQYSDIVSHCRRLFPHSPSLTSQWS</sequence>
<feature type="compositionally biased region" description="Polar residues" evidence="1">
    <location>
        <begin position="133"/>
        <end position="149"/>
    </location>
</feature>
<dbReference type="GeneID" id="18933802"/>
<dbReference type="RefSeq" id="XP_007419274.1">
    <property type="nucleotide sequence ID" value="XM_007419212.1"/>
</dbReference>
<dbReference type="AlphaFoldDB" id="F4SD18"/>
<feature type="compositionally biased region" description="Low complexity" evidence="1">
    <location>
        <begin position="72"/>
        <end position="87"/>
    </location>
</feature>
<feature type="compositionally biased region" description="Polar residues" evidence="1">
    <location>
        <begin position="425"/>
        <end position="443"/>
    </location>
</feature>
<dbReference type="InParanoid" id="F4SD18"/>
<name>F4SD18_MELLP</name>
<feature type="compositionally biased region" description="Basic and acidic residues" evidence="1">
    <location>
        <begin position="521"/>
        <end position="544"/>
    </location>
</feature>
<accession>F4SD18</accession>
<protein>
    <submittedName>
        <fullName evidence="2">Uncharacterized protein</fullName>
    </submittedName>
</protein>
<dbReference type="HOGENOM" id="CLU_026022_0_0_1"/>
<evidence type="ECO:0000313" key="3">
    <source>
        <dbReference type="Proteomes" id="UP000001072"/>
    </source>
</evidence>
<feature type="compositionally biased region" description="Polar residues" evidence="1">
    <location>
        <begin position="452"/>
        <end position="462"/>
    </location>
</feature>
<evidence type="ECO:0000256" key="1">
    <source>
        <dbReference type="SAM" id="MobiDB-lite"/>
    </source>
</evidence>
<reference evidence="3" key="1">
    <citation type="journal article" date="2011" name="Proc. Natl. Acad. Sci. U.S.A.">
        <title>Obligate biotrophy features unraveled by the genomic analysis of rust fungi.</title>
        <authorList>
            <person name="Duplessis S."/>
            <person name="Cuomo C.A."/>
            <person name="Lin Y.-C."/>
            <person name="Aerts A."/>
            <person name="Tisserant E."/>
            <person name="Veneault-Fourrey C."/>
            <person name="Joly D.L."/>
            <person name="Hacquard S."/>
            <person name="Amselem J."/>
            <person name="Cantarel B.L."/>
            <person name="Chiu R."/>
            <person name="Coutinho P.M."/>
            <person name="Feau N."/>
            <person name="Field M."/>
            <person name="Frey P."/>
            <person name="Gelhaye E."/>
            <person name="Goldberg J."/>
            <person name="Grabherr M.G."/>
            <person name="Kodira C.D."/>
            <person name="Kohler A."/>
            <person name="Kuees U."/>
            <person name="Lindquist E.A."/>
            <person name="Lucas S.M."/>
            <person name="Mago R."/>
            <person name="Mauceli E."/>
            <person name="Morin E."/>
            <person name="Murat C."/>
            <person name="Pangilinan J.L."/>
            <person name="Park R."/>
            <person name="Pearson M."/>
            <person name="Quesneville H."/>
            <person name="Rouhier N."/>
            <person name="Sakthikumar S."/>
            <person name="Salamov A.A."/>
            <person name="Schmutz J."/>
            <person name="Selles B."/>
            <person name="Shapiro H."/>
            <person name="Tanguay P."/>
            <person name="Tuskan G.A."/>
            <person name="Henrissat B."/>
            <person name="Van de Peer Y."/>
            <person name="Rouze P."/>
            <person name="Ellis J.G."/>
            <person name="Dodds P.N."/>
            <person name="Schein J.E."/>
            <person name="Zhong S."/>
            <person name="Hamelin R.C."/>
            <person name="Grigoriev I.V."/>
            <person name="Szabo L.J."/>
            <person name="Martin F."/>
        </authorList>
    </citation>
    <scope>NUCLEOTIDE SEQUENCE [LARGE SCALE GENOMIC DNA]</scope>
    <source>
        <strain evidence="3">98AG31 / pathotype 3-4-7</strain>
    </source>
</reference>
<proteinExistence type="predicted"/>